<accession>A0ABP2K3N9</accession>
<gene>
    <name evidence="1" type="ORF">HMPREF9607_02328</name>
</gene>
<organism evidence="1 2">
    <name type="scientific">Cutibacterium modestum HL044PA1</name>
    <dbReference type="NCBI Taxonomy" id="765109"/>
    <lineage>
        <taxon>Bacteria</taxon>
        <taxon>Bacillati</taxon>
        <taxon>Actinomycetota</taxon>
        <taxon>Actinomycetes</taxon>
        <taxon>Propionibacteriales</taxon>
        <taxon>Propionibacteriaceae</taxon>
        <taxon>Cutibacterium</taxon>
        <taxon>Cutibacterium modestum</taxon>
    </lineage>
</organism>
<reference evidence="1" key="1">
    <citation type="submission" date="2010-08" db="EMBL/GenBank/DDBJ databases">
        <authorList>
            <person name="Weinstock G."/>
            <person name="Sodergren E."/>
            <person name="Clifton S."/>
            <person name="Fulton L."/>
            <person name="Fulton B."/>
            <person name="Courtney L."/>
            <person name="Fronick C."/>
            <person name="Harrison M."/>
            <person name="Strong C."/>
            <person name="Farmer C."/>
            <person name="Delahaunty K."/>
            <person name="Markovic C."/>
            <person name="Hall O."/>
            <person name="Minx P."/>
            <person name="Tomlinson C."/>
            <person name="Mitreva M."/>
            <person name="Hou S."/>
            <person name="Chen J."/>
            <person name="Wollam A."/>
            <person name="Pepin K.H."/>
            <person name="Johnson M."/>
            <person name="Bhonagiri V."/>
            <person name="Zhang X."/>
            <person name="Suruliraj S."/>
            <person name="Warren W."/>
            <person name="Chinwalla A."/>
            <person name="Mardis E.R."/>
            <person name="Wilson R.K."/>
        </authorList>
    </citation>
    <scope>NUCLEOTIDE SEQUENCE [LARGE SCALE GENOMIC DNA]</scope>
    <source>
        <strain evidence="1">HL044PA1</strain>
    </source>
</reference>
<dbReference type="Proteomes" id="UP000003179">
    <property type="component" value="Unassembled WGS sequence"/>
</dbReference>
<sequence length="178" mass="19283">MRSANDWPIGAATTTQLVEGAGIDVTLTTGAPSVVLLHALRRINYELVSLRPGDVSGLQYDRNVASPQRSNLLSGTAFLFRESFLPYGSTGNLFPDEIVVLEDIVAESRGVLAWGGHLMVPDQSLIYLAKGPTAPEVGRLRSHFDMVDHVDASGGAGTVDAYLPERRAAAVRELRRRR</sequence>
<dbReference type="EMBL" id="ADZU01000040">
    <property type="protein sequence ID" value="EFS91423.1"/>
    <property type="molecule type" value="Genomic_DNA"/>
</dbReference>
<protein>
    <submittedName>
        <fullName evidence="1">Uncharacterized protein</fullName>
    </submittedName>
</protein>
<proteinExistence type="predicted"/>
<evidence type="ECO:0000313" key="1">
    <source>
        <dbReference type="EMBL" id="EFS91423.1"/>
    </source>
</evidence>
<keyword evidence="2" id="KW-1185">Reference proteome</keyword>
<comment type="caution">
    <text evidence="1">The sequence shown here is derived from an EMBL/GenBank/DDBJ whole genome shotgun (WGS) entry which is preliminary data.</text>
</comment>
<evidence type="ECO:0000313" key="2">
    <source>
        <dbReference type="Proteomes" id="UP000003179"/>
    </source>
</evidence>
<name>A0ABP2K3N9_9ACTN</name>